<gene>
    <name evidence="1" type="ORF">MUN86_20570</name>
</gene>
<dbReference type="EMBL" id="CP095061">
    <property type="protein sequence ID" value="UOQ68545.1"/>
    <property type="molecule type" value="Genomic_DNA"/>
</dbReference>
<sequence>MRPGVDFIAAPNSGSGRIGGSRSVAVVAKLDTAVFSDLLAQQRFLQKPWHGGGVVIDARYTKRVDVLPIPLRQHLDSAAFVLTIVPKLTASLAPTQSQQTKLDVLESVWSKHITALRDKESTSVALRVDAELKRDYQTQNLIGYVPGRIRPDSFLVVTAHYDHLGTMGKRAYFPGLMIMPAVQQCCWSLLLIMPFPKIDPLTRWCLLPLGQKRLV</sequence>
<name>A0ABY4GCA2_9BACT</name>
<reference evidence="1" key="1">
    <citation type="submission" date="2022-04" db="EMBL/GenBank/DDBJ databases">
        <title>Hymenobacter sp. isolated from the air.</title>
        <authorList>
            <person name="Won M."/>
            <person name="Lee C.-M."/>
            <person name="Woen H.-Y."/>
            <person name="Kwon S.-W."/>
        </authorList>
    </citation>
    <scope>NUCLEOTIDE SEQUENCE</scope>
    <source>
        <strain evidence="1">5420S-77</strain>
    </source>
</reference>
<keyword evidence="2" id="KW-1185">Reference proteome</keyword>
<evidence type="ECO:0000313" key="1">
    <source>
        <dbReference type="EMBL" id="UOQ68545.1"/>
    </source>
</evidence>
<dbReference type="RefSeq" id="WP_245125832.1">
    <property type="nucleotide sequence ID" value="NZ_CP095061.1"/>
</dbReference>
<accession>A0ABY4GCA2</accession>
<dbReference type="SUPFAM" id="SSF53187">
    <property type="entry name" value="Zn-dependent exopeptidases"/>
    <property type="match status" value="1"/>
</dbReference>
<evidence type="ECO:0000313" key="2">
    <source>
        <dbReference type="Proteomes" id="UP000830401"/>
    </source>
</evidence>
<dbReference type="Proteomes" id="UP000830401">
    <property type="component" value="Chromosome"/>
</dbReference>
<organism evidence="1 2">
    <name type="scientific">Hymenobacter volaticus</name>
    <dbReference type="NCBI Taxonomy" id="2932254"/>
    <lineage>
        <taxon>Bacteria</taxon>
        <taxon>Pseudomonadati</taxon>
        <taxon>Bacteroidota</taxon>
        <taxon>Cytophagia</taxon>
        <taxon>Cytophagales</taxon>
        <taxon>Hymenobacteraceae</taxon>
        <taxon>Hymenobacter</taxon>
    </lineage>
</organism>
<proteinExistence type="predicted"/>
<evidence type="ECO:0008006" key="3">
    <source>
        <dbReference type="Google" id="ProtNLM"/>
    </source>
</evidence>
<dbReference type="Gene3D" id="3.40.630.10">
    <property type="entry name" value="Zn peptidases"/>
    <property type="match status" value="1"/>
</dbReference>
<protein>
    <recommendedName>
        <fullName evidence="3">M28 family peptidase</fullName>
    </recommendedName>
</protein>